<reference evidence="1 2" key="1">
    <citation type="journal article" date="2018" name="PLoS Genet.">
        <title>Population sequencing reveals clonal diversity and ancestral inbreeding in the grapevine cultivar Chardonnay.</title>
        <authorList>
            <person name="Roach M.J."/>
            <person name="Johnson D.L."/>
            <person name="Bohlmann J."/>
            <person name="van Vuuren H.J."/>
            <person name="Jones S.J."/>
            <person name="Pretorius I.S."/>
            <person name="Schmidt S.A."/>
            <person name="Borneman A.R."/>
        </authorList>
    </citation>
    <scope>NUCLEOTIDE SEQUENCE [LARGE SCALE GENOMIC DNA]</scope>
    <source>
        <strain evidence="2">cv. Chardonnay</strain>
        <tissue evidence="1">Leaf</tissue>
    </source>
</reference>
<proteinExistence type="predicted"/>
<evidence type="ECO:0000313" key="1">
    <source>
        <dbReference type="EMBL" id="RVW98906.1"/>
    </source>
</evidence>
<dbReference type="EMBL" id="QGNW01000090">
    <property type="protein sequence ID" value="RVW98906.1"/>
    <property type="molecule type" value="Genomic_DNA"/>
</dbReference>
<dbReference type="Proteomes" id="UP000288805">
    <property type="component" value="Unassembled WGS sequence"/>
</dbReference>
<name>A0A438IQC2_VITVI</name>
<evidence type="ECO:0000313" key="2">
    <source>
        <dbReference type="Proteomes" id="UP000288805"/>
    </source>
</evidence>
<accession>A0A438IQC2</accession>
<gene>
    <name evidence="1" type="ORF">CK203_033787</name>
</gene>
<dbReference type="AlphaFoldDB" id="A0A438IQC2"/>
<sequence>MKGDTEEETKKVKKLEIPLHKNVLKQVDVRSLMEMDKAFEQLKTQVFDLCHGGNSSSSYESVFTEFEAKYRTFKGLFLASRDNEKRRESVIFLHAREVWKRMRKKKK</sequence>
<protein>
    <submittedName>
        <fullName evidence="1">Uncharacterized protein</fullName>
    </submittedName>
</protein>
<organism evidence="1 2">
    <name type="scientific">Vitis vinifera</name>
    <name type="common">Grape</name>
    <dbReference type="NCBI Taxonomy" id="29760"/>
    <lineage>
        <taxon>Eukaryota</taxon>
        <taxon>Viridiplantae</taxon>
        <taxon>Streptophyta</taxon>
        <taxon>Embryophyta</taxon>
        <taxon>Tracheophyta</taxon>
        <taxon>Spermatophyta</taxon>
        <taxon>Magnoliopsida</taxon>
        <taxon>eudicotyledons</taxon>
        <taxon>Gunneridae</taxon>
        <taxon>Pentapetalae</taxon>
        <taxon>rosids</taxon>
        <taxon>Vitales</taxon>
        <taxon>Vitaceae</taxon>
        <taxon>Viteae</taxon>
        <taxon>Vitis</taxon>
    </lineage>
</organism>
<comment type="caution">
    <text evidence="1">The sequence shown here is derived from an EMBL/GenBank/DDBJ whole genome shotgun (WGS) entry which is preliminary data.</text>
</comment>